<proteinExistence type="predicted"/>
<dbReference type="PANTHER" id="PTHR43734">
    <property type="entry name" value="PHYTOENE DESATURASE"/>
    <property type="match status" value="1"/>
</dbReference>
<evidence type="ECO:0000256" key="2">
    <source>
        <dbReference type="SAM" id="Phobius"/>
    </source>
</evidence>
<accession>A0AA96ZY00</accession>
<gene>
    <name evidence="4" type="ORF">MsAm2_14100</name>
</gene>
<feature type="domain" description="Amine oxidase" evidence="3">
    <location>
        <begin position="50"/>
        <end position="527"/>
    </location>
</feature>
<dbReference type="PANTHER" id="PTHR43734:SF1">
    <property type="entry name" value="PHYTOENE DESATURASE"/>
    <property type="match status" value="1"/>
</dbReference>
<dbReference type="Gene3D" id="3.50.50.60">
    <property type="entry name" value="FAD/NAD(P)-binding domain"/>
    <property type="match status" value="2"/>
</dbReference>
<dbReference type="SUPFAM" id="SSF51905">
    <property type="entry name" value="FAD/NAD(P)-binding domain"/>
    <property type="match status" value="1"/>
</dbReference>
<protein>
    <recommendedName>
        <fullName evidence="3">Amine oxidase domain-containing protein</fullName>
    </recommendedName>
</protein>
<name>A0AA96ZY00_9EURY</name>
<dbReference type="EMBL" id="CP131061">
    <property type="protein sequence ID" value="WNY27607.1"/>
    <property type="molecule type" value="Genomic_DNA"/>
</dbReference>
<feature type="transmembrane region" description="Helical" evidence="2">
    <location>
        <begin position="6"/>
        <end position="34"/>
    </location>
</feature>
<organism evidence="4 5">
    <name type="scientific">Methanolapillus ohkumae</name>
    <dbReference type="NCBI Taxonomy" id="3028298"/>
    <lineage>
        <taxon>Archaea</taxon>
        <taxon>Methanobacteriati</taxon>
        <taxon>Methanobacteriota</taxon>
        <taxon>Stenosarchaea group</taxon>
        <taxon>Methanomicrobia</taxon>
        <taxon>Methanosarcinales</taxon>
        <taxon>Methanosarcinaceae</taxon>
        <taxon>Methanolapillus</taxon>
    </lineage>
</organism>
<evidence type="ECO:0000313" key="4">
    <source>
        <dbReference type="EMBL" id="WNY27607.1"/>
    </source>
</evidence>
<reference evidence="4 5" key="1">
    <citation type="submission" date="2023-07" db="EMBL/GenBank/DDBJ databases">
        <title>Closed genome sequence of Methanosarcinaceae archaeon Am2.</title>
        <authorList>
            <person name="Poehlein A."/>
            <person name="Protasov E."/>
            <person name="Platt K."/>
            <person name="Reeh H."/>
            <person name="Daniel R."/>
            <person name="Brune A."/>
        </authorList>
    </citation>
    <scope>NUCLEOTIDE SEQUENCE [LARGE SCALE GENOMIC DNA]</scope>
    <source>
        <strain evidence="4 5">Am2</strain>
    </source>
</reference>
<keyword evidence="2" id="KW-0472">Membrane</keyword>
<dbReference type="InterPro" id="IPR002937">
    <property type="entry name" value="Amino_oxidase"/>
</dbReference>
<dbReference type="AlphaFoldDB" id="A0AA96ZY00"/>
<evidence type="ECO:0000313" key="5">
    <source>
        <dbReference type="Proteomes" id="UP001304970"/>
    </source>
</evidence>
<keyword evidence="2" id="KW-0812">Transmembrane</keyword>
<keyword evidence="2" id="KW-1133">Transmembrane helix</keyword>
<dbReference type="InterPro" id="IPR036188">
    <property type="entry name" value="FAD/NAD-bd_sf"/>
</dbReference>
<evidence type="ECO:0000256" key="1">
    <source>
        <dbReference type="SAM" id="MobiDB-lite"/>
    </source>
</evidence>
<keyword evidence="5" id="KW-1185">Reference proteome</keyword>
<evidence type="ECO:0000259" key="3">
    <source>
        <dbReference type="Pfam" id="PF01593"/>
    </source>
</evidence>
<feature type="compositionally biased region" description="Low complexity" evidence="1">
    <location>
        <begin position="260"/>
        <end position="286"/>
    </location>
</feature>
<dbReference type="GO" id="GO:0016491">
    <property type="term" value="F:oxidoreductase activity"/>
    <property type="evidence" value="ECO:0007669"/>
    <property type="project" value="InterPro"/>
</dbReference>
<sequence length="566" mass="62848">MVIVVVIVCCYCCCLRSLLLFVVIAIVIVFYWCFFMKNENYDAIVVGGGISGLLSALVLSKHGNRVLVLEKDGVVGGNCRSYNVDGFMVDTGPHAITALRNGPLPHLMNQYFDSVPVFHPYGDYYIRTKKSLVRCPTNVRDFLSCKYLPLSDRLKLTSTIATVFAKAGMGTDYSQKTVYECLPKKLGPETLAFANTFSMFMSGRGMKETSVQRMLAGSGVVLEKNLSMEEFEAIVQGNSDLNTQSNELKFGEEQVHEVQAAETQTNKTQTNKTQTNKTQTNEQKANQTKISALAITKKMMTHSGGFVNQGYPTGGIQAITNSVLSSMPESVNILTNCSVQKILTEAKEFGKQKAIGVVADGETYHSDLIIYTAFASKLPHLMELPPEYLSKLEHIDHTISLSVWLGLDEKVSDLDYVGSEVQFEKMPYWGGPTSTYDENLAPSGGMVAGFAFIPQPQKNIKARAKDAYDQIFEVTPKIEKHVVMRHEQVTIPEKAAITISGEFAENRTPIENLYMAGTDTDKRSMGVTRAAYSVIELLGKLEEDKKLMRKNNFTGHNFCREYLPKM</sequence>
<feature type="region of interest" description="Disordered" evidence="1">
    <location>
        <begin position="258"/>
        <end position="286"/>
    </location>
</feature>
<dbReference type="Pfam" id="PF01593">
    <property type="entry name" value="Amino_oxidase"/>
    <property type="match status" value="1"/>
</dbReference>
<dbReference type="Proteomes" id="UP001304970">
    <property type="component" value="Chromosome"/>
</dbReference>